<keyword evidence="1" id="KW-1133">Transmembrane helix</keyword>
<accession>A0A290Z4X9</accession>
<dbReference type="Proteomes" id="UP000218505">
    <property type="component" value="Chromosome"/>
</dbReference>
<feature type="transmembrane region" description="Helical" evidence="1">
    <location>
        <begin position="42"/>
        <end position="62"/>
    </location>
</feature>
<evidence type="ECO:0000313" key="2">
    <source>
        <dbReference type="EMBL" id="ATE54077.1"/>
    </source>
</evidence>
<dbReference type="KEGG" id="apre:CNX65_12880"/>
<dbReference type="EMBL" id="CP023445">
    <property type="protein sequence ID" value="ATE54077.1"/>
    <property type="molecule type" value="Genomic_DNA"/>
</dbReference>
<feature type="transmembrane region" description="Helical" evidence="1">
    <location>
        <begin position="12"/>
        <end position="30"/>
    </location>
</feature>
<feature type="transmembrane region" description="Helical" evidence="1">
    <location>
        <begin position="182"/>
        <end position="205"/>
    </location>
</feature>
<keyword evidence="1" id="KW-0812">Transmembrane</keyword>
<feature type="transmembrane region" description="Helical" evidence="1">
    <location>
        <begin position="100"/>
        <end position="118"/>
    </location>
</feature>
<dbReference type="AlphaFoldDB" id="A0A290Z4X9"/>
<protein>
    <submittedName>
        <fullName evidence="2">Uncharacterized protein</fullName>
    </submittedName>
</protein>
<evidence type="ECO:0000313" key="3">
    <source>
        <dbReference type="Proteomes" id="UP000218505"/>
    </source>
</evidence>
<organism evidence="2 3">
    <name type="scientific">Actinosynnema pretiosum</name>
    <dbReference type="NCBI Taxonomy" id="42197"/>
    <lineage>
        <taxon>Bacteria</taxon>
        <taxon>Bacillati</taxon>
        <taxon>Actinomycetota</taxon>
        <taxon>Actinomycetes</taxon>
        <taxon>Pseudonocardiales</taxon>
        <taxon>Pseudonocardiaceae</taxon>
        <taxon>Actinosynnema</taxon>
    </lineage>
</organism>
<name>A0A290Z4X9_9PSEU</name>
<keyword evidence="3" id="KW-1185">Reference proteome</keyword>
<proteinExistence type="predicted"/>
<sequence>MSSTTRVPLTTAPLVLWSVALAALAAALWHGAAIPETPERSVYRVITALDALVAVLCAWLGARWSFTARFEPDALVIGRHRVPCSAITGVRCGPFSAKPFWLALLFPVSIVGGLLVLARSAQAMDREVVEISTADGRRHRLRWKDAERHGEFTDLLRRARPDLEPGYGVDNALPARDHTPRLGVPGGLVGAFVITWGLVALHLGAQLGDLDRLQSRTYDPDRAVTALRRVATFAEPAGVELPHVVEQERCGRVNSVVLGPSPHWVRVSTTVEDRGMADADAEAVRTALRAAAGLDPDRGYGRDPDGESGVTYNLNGGRGLTLTVSTGCVPADSAPRLEAALAEVVAALGRA</sequence>
<reference evidence="2" key="1">
    <citation type="submission" date="2017-09" db="EMBL/GenBank/DDBJ databases">
        <title>Complete Genome Sequence of ansamitocin-producing Bacterium Actinosynnema pretiosum X47.</title>
        <authorList>
            <person name="Cao G."/>
            <person name="Zong G."/>
            <person name="Zhong C."/>
            <person name="Fu J."/>
        </authorList>
    </citation>
    <scope>NUCLEOTIDE SEQUENCE [LARGE SCALE GENOMIC DNA]</scope>
    <source>
        <strain evidence="2">X47</strain>
    </source>
</reference>
<dbReference type="RefSeq" id="WP_096492999.1">
    <property type="nucleotide sequence ID" value="NZ_CP023445.1"/>
</dbReference>
<gene>
    <name evidence="2" type="ORF">CNX65_12880</name>
</gene>
<keyword evidence="1" id="KW-0472">Membrane</keyword>
<evidence type="ECO:0000256" key="1">
    <source>
        <dbReference type="SAM" id="Phobius"/>
    </source>
</evidence>